<dbReference type="EMBL" id="SMKO01000214">
    <property type="protein sequence ID" value="TDC90801.1"/>
    <property type="molecule type" value="Genomic_DNA"/>
</dbReference>
<evidence type="ECO:0000313" key="1">
    <source>
        <dbReference type="EMBL" id="TDC90801.1"/>
    </source>
</evidence>
<dbReference type="AlphaFoldDB" id="A0A4R4UGL3"/>
<accession>A0A4R4UGL3</accession>
<dbReference type="RefSeq" id="WP_132605346.1">
    <property type="nucleotide sequence ID" value="NZ_SMKO01000214.1"/>
</dbReference>
<dbReference type="Proteomes" id="UP000295258">
    <property type="component" value="Unassembled WGS sequence"/>
</dbReference>
<sequence length="235" mass="24518">MTDRHERRAVTGAADAERAGALAQRLLRAGPVQARIGLVVGSSLTTTSVLIADLTADRSLGLVTTVMSGAGPTPAVPQYYAGGALLMPVETGDGSFWAEVGEITFWDSGVGLSLAVAGITSGGDLDPGLALAATPPPLAYGLERSLADLGWQERSYRAPARAWLLGDGMDLEMTLGEERGLGVEPLAVEVSLRAAPDAVFPPWPVPDAVYDPDSFIRAIVADWPDDVPTTPWRGA</sequence>
<proteinExistence type="predicted"/>
<name>A0A4R4UGL3_9ACTN</name>
<gene>
    <name evidence="1" type="ORF">E1292_43215</name>
</gene>
<comment type="caution">
    <text evidence="1">The sequence shown here is derived from an EMBL/GenBank/DDBJ whole genome shotgun (WGS) entry which is preliminary data.</text>
</comment>
<reference evidence="1 2" key="1">
    <citation type="submission" date="2019-03" db="EMBL/GenBank/DDBJ databases">
        <title>Draft genome sequences of novel Actinobacteria.</title>
        <authorList>
            <person name="Sahin N."/>
            <person name="Ay H."/>
            <person name="Saygin H."/>
        </authorList>
    </citation>
    <scope>NUCLEOTIDE SEQUENCE [LARGE SCALE GENOMIC DNA]</scope>
    <source>
        <strain evidence="1 2">KC310</strain>
    </source>
</reference>
<protein>
    <submittedName>
        <fullName evidence="1">Uncharacterized protein</fullName>
    </submittedName>
</protein>
<evidence type="ECO:0000313" key="2">
    <source>
        <dbReference type="Proteomes" id="UP000295258"/>
    </source>
</evidence>
<keyword evidence="2" id="KW-1185">Reference proteome</keyword>
<organism evidence="1 2">
    <name type="scientific">Nonomuraea deserti</name>
    <dbReference type="NCBI Taxonomy" id="1848322"/>
    <lineage>
        <taxon>Bacteria</taxon>
        <taxon>Bacillati</taxon>
        <taxon>Actinomycetota</taxon>
        <taxon>Actinomycetes</taxon>
        <taxon>Streptosporangiales</taxon>
        <taxon>Streptosporangiaceae</taxon>
        <taxon>Nonomuraea</taxon>
    </lineage>
</organism>